<dbReference type="eggNOG" id="KOG1981">
    <property type="taxonomic scope" value="Eukaryota"/>
</dbReference>
<feature type="region of interest" description="Disordered" evidence="3">
    <location>
        <begin position="20"/>
        <end position="43"/>
    </location>
</feature>
<dbReference type="EMBL" id="GL376607">
    <property type="status" value="NOT_ANNOTATED_CDS"/>
    <property type="molecule type" value="Genomic_DNA"/>
</dbReference>
<evidence type="ECO:0000313" key="5">
    <source>
        <dbReference type="Proteomes" id="UP000019132"/>
    </source>
</evidence>
<dbReference type="InterPro" id="IPR008862">
    <property type="entry name" value="Tcp11"/>
</dbReference>
<feature type="coiled-coil region" evidence="2">
    <location>
        <begin position="830"/>
        <end position="868"/>
    </location>
</feature>
<reference evidence="4" key="3">
    <citation type="submission" date="2015-02" db="UniProtKB">
        <authorList>
            <consortium name="EnsemblProtists"/>
        </authorList>
    </citation>
    <scope>IDENTIFICATION</scope>
    <source>
        <strain evidence="4">DAOM BR144</strain>
    </source>
</reference>
<name>K3X6Q9_GLOUD</name>
<dbReference type="PANTHER" id="PTHR12832">
    <property type="entry name" value="TESTIS-SPECIFIC PROTEIN PBS13 T-COMPLEX 11"/>
    <property type="match status" value="1"/>
</dbReference>
<dbReference type="EnsemblProtists" id="PYU1_T012908">
    <property type="protein sequence ID" value="PYU1_T012908"/>
    <property type="gene ID" value="PYU1_G012881"/>
</dbReference>
<evidence type="ECO:0000256" key="1">
    <source>
        <dbReference type="ARBA" id="ARBA00010954"/>
    </source>
</evidence>
<dbReference type="GO" id="GO:0007165">
    <property type="term" value="P:signal transduction"/>
    <property type="evidence" value="ECO:0007669"/>
    <property type="project" value="TreeGrafter"/>
</dbReference>
<dbReference type="OMA" id="FHAWKTH"/>
<reference evidence="5" key="2">
    <citation type="submission" date="2010-04" db="EMBL/GenBank/DDBJ databases">
        <authorList>
            <person name="Buell R."/>
            <person name="Hamilton J."/>
            <person name="Hostetler J."/>
        </authorList>
    </citation>
    <scope>NUCLEOTIDE SEQUENCE [LARGE SCALE GENOMIC DNA]</scope>
    <source>
        <strain evidence="5">DAOM:BR144</strain>
    </source>
</reference>
<feature type="compositionally biased region" description="Low complexity" evidence="3">
    <location>
        <begin position="464"/>
        <end position="478"/>
    </location>
</feature>
<sequence length="941" mass="106347">MVNQQKSKCQLRLEERSRAYQWQHQQHADTAANSNQHADTNQKKNAAQLAAQMYSRIARATEARVSRQKQRKALARERVLHAQQVAQEQRAKRRAALSSGRVATCEKLEVAKQRRLSTLEQTQMSCKRRVERVREKVQSVKAVQKGRSERARRALERQLGDAALRREEQTQRMVQRLSERWQSVESVKDRVARAKFIQRWYRRHVDARKNASSLQLSTAHVARVVTCWQQVATRGFEESMLLLQDRELARAAQYVLRVLLPSAAAGDQSPNKAAPSPRKGGASFRVLLMVGMIAFHPNEIMEAGKCERLAYAAKQTHDDMLRIYGLLQHGTARELKTCVARLEAHFAFYFESFTRWKQNDAERLATEMLRSYHDIYKLKLQYVAKTQTVHEGDGVHQLVHQTEKQLLQLKSALAHVIGKDDTLARVAAIERSVEQQGTSSSPESEALEDEQEQRTEDSARDSEPSVASAQPPAASQAHQGHENAVRPPVQIESLLSDDKLVHELILNPSFRIPQVDDEAPSGSLAARVRDQMLQAFWDQVVASNDIATLLTRTEELRVGFANVMKIRPDLVEDVNVALQTGVLEAMMQHPEANFVEIKARCVRVVQSIRQAEAPARNDATHAFLTQFEDGFAALQAASDNGSNANVSAVRLLVDFLAFALHKVEELRVDLMNAQFGMLATYLQRHGAEYEQKKLHEKLAAGTRFDMTEKWLAMEMTKYWGTLTDDEKDHMARYDSGAFSKFLRESMMALIGTHIEGNSGVWPESFALDVDRIRGLRDAMDRITIVASLLVVVQEHIARRRLVVPRDFFRRIGTQLTTLLLSPGISGAHLVTQAVQEIRTLEAKRTQQSEEYEAELEALEQRLHGAFGTANPVFKLFSDRVFSTMLNAQLNEDSEVEVHASLAPFDADLRELAAAMRKLAKHNETVYASLYNAIVKQLVAAM</sequence>
<dbReference type="Gene3D" id="6.10.280.30">
    <property type="match status" value="1"/>
</dbReference>
<evidence type="ECO:0000256" key="3">
    <source>
        <dbReference type="SAM" id="MobiDB-lite"/>
    </source>
</evidence>
<organism evidence="4 5">
    <name type="scientific">Globisporangium ultimum (strain ATCC 200006 / CBS 805.95 / DAOM BR144)</name>
    <name type="common">Pythium ultimum</name>
    <dbReference type="NCBI Taxonomy" id="431595"/>
    <lineage>
        <taxon>Eukaryota</taxon>
        <taxon>Sar</taxon>
        <taxon>Stramenopiles</taxon>
        <taxon>Oomycota</taxon>
        <taxon>Peronosporomycetes</taxon>
        <taxon>Pythiales</taxon>
        <taxon>Pythiaceae</taxon>
        <taxon>Globisporangium</taxon>
    </lineage>
</organism>
<evidence type="ECO:0000313" key="4">
    <source>
        <dbReference type="EnsemblProtists" id="PYU1_T012908"/>
    </source>
</evidence>
<keyword evidence="2" id="KW-0175">Coiled coil</keyword>
<feature type="region of interest" description="Disordered" evidence="3">
    <location>
        <begin position="432"/>
        <end position="484"/>
    </location>
</feature>
<dbReference type="InParanoid" id="K3X6Q9"/>
<evidence type="ECO:0000256" key="2">
    <source>
        <dbReference type="SAM" id="Coils"/>
    </source>
</evidence>
<proteinExistence type="inferred from homology"/>
<protein>
    <submittedName>
        <fullName evidence="4">Uncharacterized protein</fullName>
    </submittedName>
</protein>
<dbReference type="VEuPathDB" id="FungiDB:PYU1_G012881"/>
<reference evidence="5" key="1">
    <citation type="journal article" date="2010" name="Genome Biol.">
        <title>Genome sequence of the necrotrophic plant pathogen Pythium ultimum reveals original pathogenicity mechanisms and effector repertoire.</title>
        <authorList>
            <person name="Levesque C.A."/>
            <person name="Brouwer H."/>
            <person name="Cano L."/>
            <person name="Hamilton J.P."/>
            <person name="Holt C."/>
            <person name="Huitema E."/>
            <person name="Raffaele S."/>
            <person name="Robideau G.P."/>
            <person name="Thines M."/>
            <person name="Win J."/>
            <person name="Zerillo M.M."/>
            <person name="Beakes G.W."/>
            <person name="Boore J.L."/>
            <person name="Busam D."/>
            <person name="Dumas B."/>
            <person name="Ferriera S."/>
            <person name="Fuerstenberg S.I."/>
            <person name="Gachon C.M."/>
            <person name="Gaulin E."/>
            <person name="Govers F."/>
            <person name="Grenville-Briggs L."/>
            <person name="Horner N."/>
            <person name="Hostetler J."/>
            <person name="Jiang R.H."/>
            <person name="Johnson J."/>
            <person name="Krajaejun T."/>
            <person name="Lin H."/>
            <person name="Meijer H.J."/>
            <person name="Moore B."/>
            <person name="Morris P."/>
            <person name="Phuntmart V."/>
            <person name="Puiu D."/>
            <person name="Shetty J."/>
            <person name="Stajich J.E."/>
            <person name="Tripathy S."/>
            <person name="Wawra S."/>
            <person name="van West P."/>
            <person name="Whitty B.R."/>
            <person name="Coutinho P.M."/>
            <person name="Henrissat B."/>
            <person name="Martin F."/>
            <person name="Thomas P.D."/>
            <person name="Tyler B.M."/>
            <person name="De Vries R.P."/>
            <person name="Kamoun S."/>
            <person name="Yandell M."/>
            <person name="Tisserat N."/>
            <person name="Buell C.R."/>
        </authorList>
    </citation>
    <scope>NUCLEOTIDE SEQUENCE</scope>
    <source>
        <strain evidence="5">DAOM:BR144</strain>
    </source>
</reference>
<dbReference type="AlphaFoldDB" id="K3X6Q9"/>
<feature type="compositionally biased region" description="Basic and acidic residues" evidence="3">
    <location>
        <begin position="452"/>
        <end position="463"/>
    </location>
</feature>
<dbReference type="Proteomes" id="UP000019132">
    <property type="component" value="Unassembled WGS sequence"/>
</dbReference>
<keyword evidence="5" id="KW-1185">Reference proteome</keyword>
<comment type="similarity">
    <text evidence="1">Belongs to the TCP11 family.</text>
</comment>
<dbReference type="Pfam" id="PF05794">
    <property type="entry name" value="Tcp11"/>
    <property type="match status" value="1"/>
</dbReference>
<dbReference type="STRING" id="431595.K3X6Q9"/>
<accession>K3X6Q9</accession>
<dbReference type="HOGENOM" id="CLU_313878_0_0_1"/>
<dbReference type="PANTHER" id="PTHR12832:SF11">
    <property type="entry name" value="LD23868P"/>
    <property type="match status" value="1"/>
</dbReference>
<feature type="compositionally biased region" description="Polar residues" evidence="3">
    <location>
        <begin position="434"/>
        <end position="443"/>
    </location>
</feature>